<evidence type="ECO:0000259" key="7">
    <source>
        <dbReference type="Pfam" id="PF02838"/>
    </source>
</evidence>
<dbReference type="InterPro" id="IPR015883">
    <property type="entry name" value="Glyco_hydro_20_cat"/>
</dbReference>
<keyword evidence="9" id="KW-1185">Reference proteome</keyword>
<dbReference type="Proteomes" id="UP001501004">
    <property type="component" value="Unassembled WGS sequence"/>
</dbReference>
<dbReference type="Pfam" id="PF02838">
    <property type="entry name" value="Glyco_hydro_20b"/>
    <property type="match status" value="1"/>
</dbReference>
<keyword evidence="4" id="KW-0378">Hydrolase</keyword>
<comment type="caution">
    <text evidence="8">The sequence shown here is derived from an EMBL/GenBank/DDBJ whole genome shotgun (WGS) entry which is preliminary data.</text>
</comment>
<evidence type="ECO:0000256" key="2">
    <source>
        <dbReference type="ARBA" id="ARBA00006285"/>
    </source>
</evidence>
<dbReference type="EMBL" id="BAABAE010000002">
    <property type="protein sequence ID" value="GAA3733427.1"/>
    <property type="molecule type" value="Genomic_DNA"/>
</dbReference>
<dbReference type="PRINTS" id="PR00738">
    <property type="entry name" value="GLHYDRLASE20"/>
</dbReference>
<reference evidence="9" key="1">
    <citation type="journal article" date="2019" name="Int. J. Syst. Evol. Microbiol.">
        <title>The Global Catalogue of Microorganisms (GCM) 10K type strain sequencing project: providing services to taxonomists for standard genome sequencing and annotation.</title>
        <authorList>
            <consortium name="The Broad Institute Genomics Platform"/>
            <consortium name="The Broad Institute Genome Sequencing Center for Infectious Disease"/>
            <person name="Wu L."/>
            <person name="Ma J."/>
        </authorList>
    </citation>
    <scope>NUCLEOTIDE SEQUENCE [LARGE SCALE GENOMIC DNA]</scope>
    <source>
        <strain evidence="9">JCM 16949</strain>
    </source>
</reference>
<dbReference type="Gene3D" id="3.20.20.80">
    <property type="entry name" value="Glycosidases"/>
    <property type="match status" value="1"/>
</dbReference>
<dbReference type="Pfam" id="PF00728">
    <property type="entry name" value="Glyco_hydro_20"/>
    <property type="match status" value="1"/>
</dbReference>
<dbReference type="SUPFAM" id="SSF51445">
    <property type="entry name" value="(Trans)glycosidases"/>
    <property type="match status" value="1"/>
</dbReference>
<comment type="similarity">
    <text evidence="2">Belongs to the glycosyl hydrolase 20 family.</text>
</comment>
<keyword evidence="5" id="KW-0326">Glycosidase</keyword>
<protein>
    <recommendedName>
        <fullName evidence="3">beta-N-acetylhexosaminidase</fullName>
        <ecNumber evidence="3">3.2.1.52</ecNumber>
    </recommendedName>
</protein>
<dbReference type="RefSeq" id="WP_344754356.1">
    <property type="nucleotide sequence ID" value="NZ_BAABAE010000002.1"/>
</dbReference>
<dbReference type="PANTHER" id="PTHR22600:SF57">
    <property type="entry name" value="BETA-N-ACETYLHEXOSAMINIDASE"/>
    <property type="match status" value="1"/>
</dbReference>
<dbReference type="EC" id="3.2.1.52" evidence="3"/>
<evidence type="ECO:0000256" key="3">
    <source>
        <dbReference type="ARBA" id="ARBA00012663"/>
    </source>
</evidence>
<dbReference type="Gene3D" id="3.30.379.10">
    <property type="entry name" value="Chitobiase/beta-hexosaminidase domain 2-like"/>
    <property type="match status" value="1"/>
</dbReference>
<dbReference type="SUPFAM" id="SSF55545">
    <property type="entry name" value="beta-N-acetylhexosaminidase-like domain"/>
    <property type="match status" value="1"/>
</dbReference>
<dbReference type="InterPro" id="IPR029018">
    <property type="entry name" value="Hex-like_dom2"/>
</dbReference>
<sequence>MPRAALFTITGVAIGVAAGALALATIVNLDVNGAPVSTTTATVIPAPVSQTAGEGAFDLGPASAIVAPSDARSVGEYLASVLRAATGLPLPIEDEGELILAIEPGHPEGGYDLEVTSESVRLAANDAAGLFAGVQTLRQLVPVSASGRSAWAIPATTISDHPRFAYRGAMLDVARHFFGVDDVKRYLDDIALLKLNVLHLHLTDDQGWRLEIDGWPRLTEHGGSTQVGGGGGGFYTQDDYRNIVAYAASRFITIVPEIDLPGHTNAALASYPELTCDGEAPALYEGIEVGFSSLCIDNERTYEFVADVLGQVAALTPGPWIHIGGDEAHSTPEADYLRFIERASGIAAATGKTVIGWHEMGRSDALPAGSVGEYWSFTTPEGDAAELARTFVDGGGRLVLAPADVAYLDMKYDESSPLGLLWAKGPTSVEEAFEWDPAEVVPGVGDARLLGIEAPLWTETIVTMADLESMAFPRIAAIAEIAWSPQPEQGRRDFSEFAPRLAAFGAHLDALGINYFRASGVAWR</sequence>
<feature type="domain" description="Glycoside hydrolase family 20 catalytic" evidence="6">
    <location>
        <begin position="164"/>
        <end position="485"/>
    </location>
</feature>
<feature type="domain" description="Beta-hexosaminidase bacterial type N-terminal" evidence="7">
    <location>
        <begin position="42"/>
        <end position="161"/>
    </location>
</feature>
<name>A0ABP7F8C2_9MICO</name>
<dbReference type="InterPro" id="IPR015882">
    <property type="entry name" value="HEX_bac_N"/>
</dbReference>
<gene>
    <name evidence="8" type="ORF">GCM10022239_07080</name>
</gene>
<proteinExistence type="inferred from homology"/>
<evidence type="ECO:0000256" key="5">
    <source>
        <dbReference type="ARBA" id="ARBA00023295"/>
    </source>
</evidence>
<evidence type="ECO:0000259" key="6">
    <source>
        <dbReference type="Pfam" id="PF00728"/>
    </source>
</evidence>
<organism evidence="8 9">
    <name type="scientific">Leifsonella bigeumensis</name>
    <dbReference type="NCBI Taxonomy" id="433643"/>
    <lineage>
        <taxon>Bacteria</taxon>
        <taxon>Bacillati</taxon>
        <taxon>Actinomycetota</taxon>
        <taxon>Actinomycetes</taxon>
        <taxon>Micrococcales</taxon>
        <taxon>Microbacteriaceae</taxon>
        <taxon>Leifsonella</taxon>
    </lineage>
</organism>
<dbReference type="InterPro" id="IPR025705">
    <property type="entry name" value="Beta_hexosaminidase_sua/sub"/>
</dbReference>
<dbReference type="CDD" id="cd06568">
    <property type="entry name" value="GH20_SpHex_like"/>
    <property type="match status" value="1"/>
</dbReference>
<dbReference type="InterPro" id="IPR017853">
    <property type="entry name" value="GH"/>
</dbReference>
<evidence type="ECO:0000256" key="1">
    <source>
        <dbReference type="ARBA" id="ARBA00001231"/>
    </source>
</evidence>
<dbReference type="PANTHER" id="PTHR22600">
    <property type="entry name" value="BETA-HEXOSAMINIDASE"/>
    <property type="match status" value="1"/>
</dbReference>
<evidence type="ECO:0000313" key="9">
    <source>
        <dbReference type="Proteomes" id="UP001501004"/>
    </source>
</evidence>
<comment type="catalytic activity">
    <reaction evidence="1">
        <text>Hydrolysis of terminal non-reducing N-acetyl-D-hexosamine residues in N-acetyl-beta-D-hexosaminides.</text>
        <dbReference type="EC" id="3.2.1.52"/>
    </reaction>
</comment>
<evidence type="ECO:0000313" key="8">
    <source>
        <dbReference type="EMBL" id="GAA3733427.1"/>
    </source>
</evidence>
<evidence type="ECO:0000256" key="4">
    <source>
        <dbReference type="ARBA" id="ARBA00022801"/>
    </source>
</evidence>
<accession>A0ABP7F8C2</accession>